<dbReference type="HOGENOM" id="CLU_1143302_0_0_1"/>
<organism evidence="4 5">
    <name type="scientific">Verruconis gallopava</name>
    <dbReference type="NCBI Taxonomy" id="253628"/>
    <lineage>
        <taxon>Eukaryota</taxon>
        <taxon>Fungi</taxon>
        <taxon>Dikarya</taxon>
        <taxon>Ascomycota</taxon>
        <taxon>Pezizomycotina</taxon>
        <taxon>Dothideomycetes</taxon>
        <taxon>Pleosporomycetidae</taxon>
        <taxon>Venturiales</taxon>
        <taxon>Sympoventuriaceae</taxon>
        <taxon>Verruconis</taxon>
    </lineage>
</organism>
<dbReference type="InterPro" id="IPR009057">
    <property type="entry name" value="Homeodomain-like_sf"/>
</dbReference>
<proteinExistence type="predicted"/>
<dbReference type="OrthoDB" id="2350934at2759"/>
<sequence length="243" mass="27045">MKWDDIAKRLPGRSAISCRLRYQNYSEKRQDWDEEKKNKLARLYNRFKQQMWEMVAKEMGLPWRAIEGIHWEMGREEMASRANVPVFQPHTTSATTQRRSPPGVRSNPNLAPAPTPPGDSAGEQPHASQPVRATRARSTSSGSRRRANARRDPPSQLASVSEGEQKRPSVQDTSPSYVTDIPNTPASSVEWNGSPAVRPTADERLPPPTPPRKRRRSDSQNSSDAPSLHPAPPTALPPPPSAP</sequence>
<evidence type="ECO:0000259" key="3">
    <source>
        <dbReference type="PROSITE" id="PS51294"/>
    </source>
</evidence>
<dbReference type="Pfam" id="PF00249">
    <property type="entry name" value="Myb_DNA-binding"/>
    <property type="match status" value="1"/>
</dbReference>
<evidence type="ECO:0000256" key="1">
    <source>
        <dbReference type="SAM" id="MobiDB-lite"/>
    </source>
</evidence>
<dbReference type="CDD" id="cd00167">
    <property type="entry name" value="SANT"/>
    <property type="match status" value="1"/>
</dbReference>
<dbReference type="GeneID" id="27317179"/>
<dbReference type="PROSITE" id="PS51294">
    <property type="entry name" value="HTH_MYB"/>
    <property type="match status" value="1"/>
</dbReference>
<dbReference type="InterPro" id="IPR001005">
    <property type="entry name" value="SANT/Myb"/>
</dbReference>
<dbReference type="EMBL" id="KN847585">
    <property type="protein sequence ID" value="KIV99109.1"/>
    <property type="molecule type" value="Genomic_DNA"/>
</dbReference>
<dbReference type="InterPro" id="IPR017930">
    <property type="entry name" value="Myb_dom"/>
</dbReference>
<accession>A0A0D1ZYF8</accession>
<dbReference type="SUPFAM" id="SSF46689">
    <property type="entry name" value="Homeodomain-like"/>
    <property type="match status" value="1"/>
</dbReference>
<gene>
    <name evidence="4" type="ORF">PV09_09206</name>
</gene>
<feature type="domain" description="Myb-like" evidence="2">
    <location>
        <begin position="1"/>
        <end position="26"/>
    </location>
</feature>
<feature type="compositionally biased region" description="Polar residues" evidence="1">
    <location>
        <begin position="170"/>
        <end position="191"/>
    </location>
</feature>
<feature type="region of interest" description="Disordered" evidence="1">
    <location>
        <begin position="91"/>
        <end position="243"/>
    </location>
</feature>
<protein>
    <submittedName>
        <fullName evidence="4">Uncharacterized protein</fullName>
    </submittedName>
</protein>
<evidence type="ECO:0000259" key="2">
    <source>
        <dbReference type="PROSITE" id="PS50090"/>
    </source>
</evidence>
<dbReference type="AlphaFoldDB" id="A0A0D1ZYF8"/>
<name>A0A0D1ZYF8_9PEZI</name>
<feature type="domain" description="HTH myb-type" evidence="3">
    <location>
        <begin position="1"/>
        <end position="30"/>
    </location>
</feature>
<dbReference type="Proteomes" id="UP000053259">
    <property type="component" value="Unassembled WGS sequence"/>
</dbReference>
<dbReference type="InParanoid" id="A0A0D1ZYF8"/>
<keyword evidence="5" id="KW-1185">Reference proteome</keyword>
<feature type="compositionally biased region" description="Pro residues" evidence="1">
    <location>
        <begin position="229"/>
        <end position="243"/>
    </location>
</feature>
<evidence type="ECO:0000313" key="5">
    <source>
        <dbReference type="Proteomes" id="UP000053259"/>
    </source>
</evidence>
<evidence type="ECO:0000313" key="4">
    <source>
        <dbReference type="EMBL" id="KIV99109.1"/>
    </source>
</evidence>
<dbReference type="RefSeq" id="XP_016208979.1">
    <property type="nucleotide sequence ID" value="XM_016363221.1"/>
</dbReference>
<dbReference type="PROSITE" id="PS50090">
    <property type="entry name" value="MYB_LIKE"/>
    <property type="match status" value="1"/>
</dbReference>
<feature type="compositionally biased region" description="Low complexity" evidence="1">
    <location>
        <begin position="132"/>
        <end position="142"/>
    </location>
</feature>
<dbReference type="Gene3D" id="1.10.10.60">
    <property type="entry name" value="Homeodomain-like"/>
    <property type="match status" value="1"/>
</dbReference>
<dbReference type="VEuPathDB" id="FungiDB:PV09_09206"/>
<reference evidence="4 5" key="1">
    <citation type="submission" date="2015-01" db="EMBL/GenBank/DDBJ databases">
        <title>The Genome Sequence of Ochroconis gallopava CBS43764.</title>
        <authorList>
            <consortium name="The Broad Institute Genomics Platform"/>
            <person name="Cuomo C."/>
            <person name="de Hoog S."/>
            <person name="Gorbushina A."/>
            <person name="Stielow B."/>
            <person name="Teixiera M."/>
            <person name="Abouelleil A."/>
            <person name="Chapman S.B."/>
            <person name="Priest M."/>
            <person name="Young S.K."/>
            <person name="Wortman J."/>
            <person name="Nusbaum C."/>
            <person name="Birren B."/>
        </authorList>
    </citation>
    <scope>NUCLEOTIDE SEQUENCE [LARGE SCALE GENOMIC DNA]</scope>
    <source>
        <strain evidence="4 5">CBS 43764</strain>
    </source>
</reference>